<dbReference type="GO" id="GO:0000166">
    <property type="term" value="F:nucleotide binding"/>
    <property type="evidence" value="ECO:0007669"/>
    <property type="project" value="InterPro"/>
</dbReference>
<dbReference type="EMBL" id="SZYE01000108">
    <property type="protein sequence ID" value="TKR23117.1"/>
    <property type="molecule type" value="Genomic_DNA"/>
</dbReference>
<reference evidence="1 2" key="1">
    <citation type="submission" date="2019-05" db="EMBL/GenBank/DDBJ databases">
        <title>Genome sequence of Cellulomonas hominis strain CS1.</title>
        <authorList>
            <person name="Belmont J."/>
            <person name="Maclea K.S."/>
        </authorList>
    </citation>
    <scope>NUCLEOTIDE SEQUENCE [LARGE SCALE GENOMIC DNA]</scope>
    <source>
        <strain evidence="1 2">CS1</strain>
    </source>
</reference>
<dbReference type="Proteomes" id="UP000308121">
    <property type="component" value="Unassembled WGS sequence"/>
</dbReference>
<accession>A0A7Z8NQ36</accession>
<proteinExistence type="predicted"/>
<dbReference type="AlphaFoldDB" id="A0A7Z8NQ36"/>
<organism evidence="1 2">
    <name type="scientific">Cellulomonas hominis</name>
    <dbReference type="NCBI Taxonomy" id="156981"/>
    <lineage>
        <taxon>Bacteria</taxon>
        <taxon>Bacillati</taxon>
        <taxon>Actinomycetota</taxon>
        <taxon>Actinomycetes</taxon>
        <taxon>Micrococcales</taxon>
        <taxon>Cellulomonadaceae</taxon>
        <taxon>Cellulomonas</taxon>
    </lineage>
</organism>
<comment type="caution">
    <text evidence="1">The sequence shown here is derived from an EMBL/GenBank/DDBJ whole genome shotgun (WGS) entry which is preliminary data.</text>
</comment>
<protein>
    <submittedName>
        <fullName evidence="1">Uncharacterized protein</fullName>
    </submittedName>
</protein>
<dbReference type="RefSeq" id="WP_230323130.1">
    <property type="nucleotide sequence ID" value="NZ_SZYE01000108.1"/>
</dbReference>
<dbReference type="InterPro" id="IPR010995">
    <property type="entry name" value="DNA_repair_Rad51/TF_NusA_a-hlx"/>
</dbReference>
<dbReference type="SUPFAM" id="SSF47794">
    <property type="entry name" value="Rad51 N-terminal domain-like"/>
    <property type="match status" value="1"/>
</dbReference>
<dbReference type="Gene3D" id="1.10.150.20">
    <property type="entry name" value="5' to 3' exonuclease, C-terminal subdomain"/>
    <property type="match status" value="1"/>
</dbReference>
<sequence>MSTAPLVEPAPVEPGAPARALLARHTALAARAQAVLDHLDGATVRVAALVEDDREQRVRAELGVVPVEQLGAMTDRNLRLRALADAGYATAADLLGVPVATLDAVPGVGTQTARSVVAAVQQLAEAVRSGVPVRLEVDRAGRPDTATTAEVLRLLDRLLRLRPLVEPHREALAAYASAVPVHAVSAAPAAGRLRFALTR</sequence>
<name>A0A7Z8NQ36_9CELL</name>
<evidence type="ECO:0000313" key="2">
    <source>
        <dbReference type="Proteomes" id="UP000308121"/>
    </source>
</evidence>
<feature type="non-terminal residue" evidence="1">
    <location>
        <position position="199"/>
    </location>
</feature>
<evidence type="ECO:0000313" key="1">
    <source>
        <dbReference type="EMBL" id="TKR23117.1"/>
    </source>
</evidence>
<gene>
    <name evidence="1" type="ORF">FA014_12870</name>
</gene>